<feature type="transmembrane region" description="Helical" evidence="1">
    <location>
        <begin position="30"/>
        <end position="49"/>
    </location>
</feature>
<reference evidence="2 3" key="1">
    <citation type="journal article" date="2023" name="Arcadia Sci">
        <title>De novo assembly of a long-read Amblyomma americanum tick genome.</title>
        <authorList>
            <person name="Chou S."/>
            <person name="Poskanzer K.E."/>
            <person name="Rollins M."/>
            <person name="Thuy-Boun P.S."/>
        </authorList>
    </citation>
    <scope>NUCLEOTIDE SEQUENCE [LARGE SCALE GENOMIC DNA]</scope>
    <source>
        <strain evidence="2">F_SG_1</strain>
        <tissue evidence="2">Salivary glands</tissue>
    </source>
</reference>
<dbReference type="AlphaFoldDB" id="A0AAQ4D519"/>
<keyword evidence="1" id="KW-0472">Membrane</keyword>
<gene>
    <name evidence="2" type="ORF">V5799_004813</name>
</gene>
<keyword evidence="3" id="KW-1185">Reference proteome</keyword>
<sequence>MDYLVLLTALVYIVMPLVRFVEVVSVVSEFARVLLTMLLLALPVPFDAVDATVDAAVVWTIVAPSLAVVVAAAALCVVLMRIVVVVTLIPSLFMYYLLTDVDG</sequence>
<feature type="transmembrane region" description="Helical" evidence="1">
    <location>
        <begin position="56"/>
        <end position="73"/>
    </location>
</feature>
<name>A0AAQ4D519_AMBAM</name>
<accession>A0AAQ4D519</accession>
<evidence type="ECO:0000313" key="2">
    <source>
        <dbReference type="EMBL" id="KAK8757559.1"/>
    </source>
</evidence>
<protein>
    <submittedName>
        <fullName evidence="2">Uncharacterized protein</fullName>
    </submittedName>
</protein>
<dbReference type="EMBL" id="JARKHS020035105">
    <property type="protein sequence ID" value="KAK8757559.1"/>
    <property type="molecule type" value="Genomic_DNA"/>
</dbReference>
<proteinExistence type="predicted"/>
<feature type="transmembrane region" description="Helical" evidence="1">
    <location>
        <begin position="79"/>
        <end position="98"/>
    </location>
</feature>
<keyword evidence="1" id="KW-0812">Transmembrane</keyword>
<organism evidence="2 3">
    <name type="scientific">Amblyomma americanum</name>
    <name type="common">Lone star tick</name>
    <dbReference type="NCBI Taxonomy" id="6943"/>
    <lineage>
        <taxon>Eukaryota</taxon>
        <taxon>Metazoa</taxon>
        <taxon>Ecdysozoa</taxon>
        <taxon>Arthropoda</taxon>
        <taxon>Chelicerata</taxon>
        <taxon>Arachnida</taxon>
        <taxon>Acari</taxon>
        <taxon>Parasitiformes</taxon>
        <taxon>Ixodida</taxon>
        <taxon>Ixodoidea</taxon>
        <taxon>Ixodidae</taxon>
        <taxon>Amblyomminae</taxon>
        <taxon>Amblyomma</taxon>
    </lineage>
</organism>
<dbReference type="Proteomes" id="UP001321473">
    <property type="component" value="Unassembled WGS sequence"/>
</dbReference>
<keyword evidence="1" id="KW-1133">Transmembrane helix</keyword>
<evidence type="ECO:0000313" key="3">
    <source>
        <dbReference type="Proteomes" id="UP001321473"/>
    </source>
</evidence>
<evidence type="ECO:0000256" key="1">
    <source>
        <dbReference type="SAM" id="Phobius"/>
    </source>
</evidence>
<comment type="caution">
    <text evidence="2">The sequence shown here is derived from an EMBL/GenBank/DDBJ whole genome shotgun (WGS) entry which is preliminary data.</text>
</comment>